<gene>
    <name evidence="1" type="ORF">S06H3_32401</name>
</gene>
<comment type="caution">
    <text evidence="1">The sequence shown here is derived from an EMBL/GenBank/DDBJ whole genome shotgun (WGS) entry which is preliminary data.</text>
</comment>
<feature type="non-terminal residue" evidence="1">
    <location>
        <position position="1"/>
    </location>
</feature>
<protein>
    <submittedName>
        <fullName evidence="1">Uncharacterized protein</fullName>
    </submittedName>
</protein>
<proteinExistence type="predicted"/>
<accession>X1NFR6</accession>
<dbReference type="EMBL" id="BARV01019267">
    <property type="protein sequence ID" value="GAI29041.1"/>
    <property type="molecule type" value="Genomic_DNA"/>
</dbReference>
<dbReference type="AlphaFoldDB" id="X1NFR6"/>
<evidence type="ECO:0000313" key="1">
    <source>
        <dbReference type="EMBL" id="GAI29041.1"/>
    </source>
</evidence>
<sequence length="38" mass="4316">GHAYGAAFDIQRQLWHQTTVHREIATAPLSEPLREDAE</sequence>
<name>X1NFR6_9ZZZZ</name>
<reference evidence="1" key="1">
    <citation type="journal article" date="2014" name="Front. Microbiol.">
        <title>High frequency of phylogenetically diverse reductive dehalogenase-homologous genes in deep subseafloor sedimentary metagenomes.</title>
        <authorList>
            <person name="Kawai M."/>
            <person name="Futagami T."/>
            <person name="Toyoda A."/>
            <person name="Takaki Y."/>
            <person name="Nishi S."/>
            <person name="Hori S."/>
            <person name="Arai W."/>
            <person name="Tsubouchi T."/>
            <person name="Morono Y."/>
            <person name="Uchiyama I."/>
            <person name="Ito T."/>
            <person name="Fujiyama A."/>
            <person name="Inagaki F."/>
            <person name="Takami H."/>
        </authorList>
    </citation>
    <scope>NUCLEOTIDE SEQUENCE</scope>
    <source>
        <strain evidence="1">Expedition CK06-06</strain>
    </source>
</reference>
<organism evidence="1">
    <name type="scientific">marine sediment metagenome</name>
    <dbReference type="NCBI Taxonomy" id="412755"/>
    <lineage>
        <taxon>unclassified sequences</taxon>
        <taxon>metagenomes</taxon>
        <taxon>ecological metagenomes</taxon>
    </lineage>
</organism>